<evidence type="ECO:0000256" key="1">
    <source>
        <dbReference type="SAM" id="SignalP"/>
    </source>
</evidence>
<organism evidence="3 4">
    <name type="scientific">Nocardiopsis alba</name>
    <dbReference type="NCBI Taxonomy" id="53437"/>
    <lineage>
        <taxon>Bacteria</taxon>
        <taxon>Bacillati</taxon>
        <taxon>Actinomycetota</taxon>
        <taxon>Actinomycetes</taxon>
        <taxon>Streptosporangiales</taxon>
        <taxon>Nocardiopsidaceae</taxon>
        <taxon>Nocardiopsis</taxon>
    </lineage>
</organism>
<feature type="signal peptide" evidence="1">
    <location>
        <begin position="1"/>
        <end position="25"/>
    </location>
</feature>
<sequence length="91" mass="9656">MAKKIATLLAVCFLSMGLTATPASASEHSLETEAMDTGRCMLYLENLGRYVIGTKVRQACRLSATNPGQCASSLQAIGVQRAHARRACGLL</sequence>
<protein>
    <submittedName>
        <fullName evidence="3">Uncharacterized protein</fullName>
    </submittedName>
</protein>
<gene>
    <name evidence="3" type="ORF">GTW20_23110</name>
    <name evidence="2" type="ORF">VSQ78_02130</name>
</gene>
<evidence type="ECO:0000313" key="3">
    <source>
        <dbReference type="EMBL" id="MYR35069.1"/>
    </source>
</evidence>
<reference evidence="2 5" key="2">
    <citation type="submission" date="2024-01" db="EMBL/GenBank/DDBJ databases">
        <title>Genome mining of biosynthetic gene clusters to explore secondary metabolites of Streptomyces sp.</title>
        <authorList>
            <person name="Baig A."/>
            <person name="Ajitkumar Shintre N."/>
            <person name="Kumar H."/>
            <person name="Anbarasu A."/>
            <person name="Ramaiah S."/>
        </authorList>
    </citation>
    <scope>NUCLEOTIDE SEQUENCE [LARGE SCALE GENOMIC DNA]</scope>
    <source>
        <strain evidence="2 5">A01</strain>
    </source>
</reference>
<keyword evidence="1" id="KW-0732">Signal</keyword>
<dbReference type="EMBL" id="WWHY01000001">
    <property type="protein sequence ID" value="MYR35069.1"/>
    <property type="molecule type" value="Genomic_DNA"/>
</dbReference>
<keyword evidence="5" id="KW-1185">Reference proteome</keyword>
<reference evidence="3 4" key="1">
    <citation type="journal article" date="2019" name="Nat. Commun.">
        <title>The antimicrobial potential of Streptomyces from insect microbiomes.</title>
        <authorList>
            <person name="Chevrette M.G."/>
            <person name="Carlson C.M."/>
            <person name="Ortega H.E."/>
            <person name="Thomas C."/>
            <person name="Ananiev G.E."/>
            <person name="Barns K.J."/>
            <person name="Book A.J."/>
            <person name="Cagnazzo J."/>
            <person name="Carlos C."/>
            <person name="Flanigan W."/>
            <person name="Grubbs K.J."/>
            <person name="Horn H.A."/>
            <person name="Hoffmann F.M."/>
            <person name="Klassen J.L."/>
            <person name="Knack J.J."/>
            <person name="Lewin G.R."/>
            <person name="McDonald B.R."/>
            <person name="Muller L."/>
            <person name="Melo W.G.P."/>
            <person name="Pinto-Tomas A.A."/>
            <person name="Schmitz A."/>
            <person name="Wendt-Pienkowski E."/>
            <person name="Wildman S."/>
            <person name="Zhao M."/>
            <person name="Zhang F."/>
            <person name="Bugni T.S."/>
            <person name="Andes D.R."/>
            <person name="Pupo M.T."/>
            <person name="Currie C.R."/>
        </authorList>
    </citation>
    <scope>NUCLEOTIDE SEQUENCE [LARGE SCALE GENOMIC DNA]</scope>
    <source>
        <strain evidence="3 4">SID5840</strain>
    </source>
</reference>
<proteinExistence type="predicted"/>
<accession>A0A7K2IYN5</accession>
<dbReference type="AlphaFoldDB" id="A0A7K2IYN5"/>
<dbReference type="Proteomes" id="UP000467124">
    <property type="component" value="Unassembled WGS sequence"/>
</dbReference>
<dbReference type="EMBL" id="JAYMRS010000001">
    <property type="protein sequence ID" value="MFB8766482.1"/>
    <property type="molecule type" value="Genomic_DNA"/>
</dbReference>
<name>A0A7K2IYN5_9ACTN</name>
<evidence type="ECO:0000313" key="2">
    <source>
        <dbReference type="EMBL" id="MFB8766482.1"/>
    </source>
</evidence>
<comment type="caution">
    <text evidence="3">The sequence shown here is derived from an EMBL/GenBank/DDBJ whole genome shotgun (WGS) entry which is preliminary data.</text>
</comment>
<dbReference type="RefSeq" id="WP_017534671.1">
    <property type="nucleotide sequence ID" value="NZ_BAZE01000002.1"/>
</dbReference>
<feature type="chain" id="PRO_5029675756" evidence="1">
    <location>
        <begin position="26"/>
        <end position="91"/>
    </location>
</feature>
<dbReference type="GeneID" id="91390494"/>
<evidence type="ECO:0000313" key="4">
    <source>
        <dbReference type="Proteomes" id="UP000467124"/>
    </source>
</evidence>
<evidence type="ECO:0000313" key="5">
    <source>
        <dbReference type="Proteomes" id="UP001585053"/>
    </source>
</evidence>
<dbReference type="Proteomes" id="UP001585053">
    <property type="component" value="Unassembled WGS sequence"/>
</dbReference>